<dbReference type="EC" id="3.1.3.48" evidence="2"/>
<feature type="domain" description="Rhodanese" evidence="6">
    <location>
        <begin position="282"/>
        <end position="398"/>
    </location>
</feature>
<gene>
    <name evidence="7" type="ORF">PVAR5_3509</name>
</gene>
<feature type="domain" description="Tyrosine-protein phosphatase" evidence="4">
    <location>
        <begin position="538"/>
        <end position="847"/>
    </location>
</feature>
<evidence type="ECO:0000259" key="6">
    <source>
        <dbReference type="PROSITE" id="PS50206"/>
    </source>
</evidence>
<dbReference type="SUPFAM" id="SSF52799">
    <property type="entry name" value="(Phosphotyrosine protein) phosphatases II"/>
    <property type="match status" value="1"/>
</dbReference>
<keyword evidence="8" id="KW-1185">Reference proteome</keyword>
<evidence type="ECO:0000259" key="4">
    <source>
        <dbReference type="PROSITE" id="PS50055"/>
    </source>
</evidence>
<dbReference type="Proteomes" id="UP000018001">
    <property type="component" value="Unassembled WGS sequence"/>
</dbReference>
<dbReference type="InterPro" id="IPR050348">
    <property type="entry name" value="Protein-Tyr_Phosphatase"/>
</dbReference>
<dbReference type="HOGENOM" id="CLU_001645_11_0_1"/>
<dbReference type="GO" id="GO:0004725">
    <property type="term" value="F:protein tyrosine phosphatase activity"/>
    <property type="evidence" value="ECO:0007669"/>
    <property type="project" value="UniProtKB-EC"/>
</dbReference>
<feature type="compositionally biased region" description="Polar residues" evidence="3">
    <location>
        <begin position="232"/>
        <end position="247"/>
    </location>
</feature>
<dbReference type="PROSITE" id="PS50206">
    <property type="entry name" value="RHODANESE_3"/>
    <property type="match status" value="1"/>
</dbReference>
<dbReference type="SMART" id="SM00404">
    <property type="entry name" value="PTPc_motif"/>
    <property type="match status" value="1"/>
</dbReference>
<dbReference type="InterPro" id="IPR003595">
    <property type="entry name" value="Tyr_Pase_cat"/>
</dbReference>
<dbReference type="AlphaFoldDB" id="V5FYT4"/>
<dbReference type="eggNOG" id="KOG0789">
    <property type="taxonomic scope" value="Eukaryota"/>
</dbReference>
<dbReference type="FunCoup" id="V5FYT4">
    <property type="interactions" value="76"/>
</dbReference>
<dbReference type="OrthoDB" id="6058203at2759"/>
<accession>V5FYT4</accession>
<dbReference type="InterPro" id="IPR029021">
    <property type="entry name" value="Prot-tyrosine_phosphatase-like"/>
</dbReference>
<sequence length="863" mass="94916">MSSVATTSRPSPSSPWSPGPQVHPHASVSTTPGGLPARTPGAIVPLPSPFLNTGSCSTQQAPGSRTSSPNYFCIEVDNSSNPPGSNPGPYTKRNWEAFLQPPSTPAPRLQMPISNPALGDYLGATKFELKPLNGRGDGDEVGPTGETNPLSGSQHAEDYFGSAQNAHVSGGASNNGDSRESSASRPTENGHAPSRGPGFFQLGSMNPPPTTFQPPSFAHLSSPRIPQKIQDRTNSLDPSSIGRSISESGFRATRRAETLPASFEHGNARLITLEHFAEITSKPDGTLVLDVRPFPHFAQGHIKGALNLCVPTTLLKRPSFNTRKLEDTFTDESHKQKFCAWRECSRIIVYDANTSKMQDAGPLLNVLRKFNADGWAGEALILSGGFAAFSNRFPDHVEGQQQQKAMGRKMDKPFAMNLNLPSIAPVVGGCALPESSSAANPFFGNIRQNMDLVGGVGQMTVKLPEGLTENKRNKLPSWLRDASDIRDKGHAVSERFLDIEKRELYRMREALSSKVSYGPAPELPTEGFRVAGIEKGSKNRYNDIYPFDHSRVRLQNVPSGECDYVNANHVKAEYTNKNYIATQAPVPDTFNDFWRVVWEQDVRVIVALTAEVERGHVKCHPYWHSGDYGPLKVKTLAEKRISVDSESLEPEVSYTTPTLNPQEKGDYLSCGQSTRAVEAPESAGRDPYIIVRHFTLTHSAYPFQPLREITQLQYPYWPDFGTTSQPAHLLKLVEKCNKITRSISNYPSPQDAEPAGRRPVLVHCSAGCGRTGTFCTVDSVLDMLKRQQAESRAPGGAEQPTPGGNRWIYSDDVDLVAKTVEDFRTQRPSMVQNLSQFVLCYESILEWFVLQIRDDNRSSNQRR</sequence>
<dbReference type="CDD" id="cd01446">
    <property type="entry name" value="DSP_MapKP"/>
    <property type="match status" value="1"/>
</dbReference>
<dbReference type="SMART" id="SM00194">
    <property type="entry name" value="PTPc"/>
    <property type="match status" value="1"/>
</dbReference>
<feature type="compositionally biased region" description="Polar residues" evidence="3">
    <location>
        <begin position="145"/>
        <end position="154"/>
    </location>
</feature>
<evidence type="ECO:0000256" key="2">
    <source>
        <dbReference type="ARBA" id="ARBA00013064"/>
    </source>
</evidence>
<dbReference type="PANTHER" id="PTHR19134:SF561">
    <property type="entry name" value="PROTEIN TYROSINE PHOSPHATASE 36E, ISOFORM A"/>
    <property type="match status" value="1"/>
</dbReference>
<comment type="caution">
    <text evidence="7">The sequence shown here is derived from an EMBL/GenBank/DDBJ whole genome shotgun (WGS) entry which is preliminary data.</text>
</comment>
<dbReference type="InterPro" id="IPR000387">
    <property type="entry name" value="Tyr_Pase_dom"/>
</dbReference>
<protein>
    <recommendedName>
        <fullName evidence="2">protein-tyrosine-phosphatase</fullName>
        <ecNumber evidence="2">3.1.3.48</ecNumber>
    </recommendedName>
</protein>
<dbReference type="InterPro" id="IPR036873">
    <property type="entry name" value="Rhodanese-like_dom_sf"/>
</dbReference>
<dbReference type="PROSITE" id="PS50056">
    <property type="entry name" value="TYR_PHOSPHATASE_2"/>
    <property type="match status" value="1"/>
</dbReference>
<feature type="region of interest" description="Disordered" evidence="3">
    <location>
        <begin position="1"/>
        <end position="112"/>
    </location>
</feature>
<evidence type="ECO:0000256" key="1">
    <source>
        <dbReference type="ARBA" id="ARBA00009649"/>
    </source>
</evidence>
<dbReference type="PROSITE" id="PS50055">
    <property type="entry name" value="TYR_PHOSPHATASE_PTP"/>
    <property type="match status" value="1"/>
</dbReference>
<dbReference type="Gene3D" id="3.40.250.10">
    <property type="entry name" value="Rhodanese-like domain"/>
    <property type="match status" value="1"/>
</dbReference>
<feature type="region of interest" description="Disordered" evidence="3">
    <location>
        <begin position="129"/>
        <end position="251"/>
    </location>
</feature>
<feature type="domain" description="Tyrosine specific protein phosphatases" evidence="5">
    <location>
        <begin position="737"/>
        <end position="838"/>
    </location>
</feature>
<dbReference type="Pfam" id="PF00581">
    <property type="entry name" value="Rhodanese"/>
    <property type="match status" value="1"/>
</dbReference>
<dbReference type="CDD" id="cd18533">
    <property type="entry name" value="PTP_fungal"/>
    <property type="match status" value="1"/>
</dbReference>
<dbReference type="SUPFAM" id="SSF52821">
    <property type="entry name" value="Rhodanese/Cell cycle control phosphatase"/>
    <property type="match status" value="1"/>
</dbReference>
<feature type="compositionally biased region" description="Low complexity" evidence="3">
    <location>
        <begin position="1"/>
        <end position="11"/>
    </location>
</feature>
<evidence type="ECO:0000259" key="5">
    <source>
        <dbReference type="PROSITE" id="PS50056"/>
    </source>
</evidence>
<feature type="compositionally biased region" description="Low complexity" evidence="3">
    <location>
        <begin position="78"/>
        <end position="89"/>
    </location>
</feature>
<evidence type="ECO:0000313" key="7">
    <source>
        <dbReference type="EMBL" id="GAD94876.1"/>
    </source>
</evidence>
<organism evidence="7 8">
    <name type="scientific">Byssochlamys spectabilis (strain No. 5 / NBRC 109023)</name>
    <name type="common">Paecilomyces variotii</name>
    <dbReference type="NCBI Taxonomy" id="1356009"/>
    <lineage>
        <taxon>Eukaryota</taxon>
        <taxon>Fungi</taxon>
        <taxon>Dikarya</taxon>
        <taxon>Ascomycota</taxon>
        <taxon>Pezizomycotina</taxon>
        <taxon>Eurotiomycetes</taxon>
        <taxon>Eurotiomycetidae</taxon>
        <taxon>Eurotiales</taxon>
        <taxon>Thermoascaceae</taxon>
        <taxon>Paecilomyces</taxon>
    </lineage>
</organism>
<dbReference type="InterPro" id="IPR016130">
    <property type="entry name" value="Tyr_Pase_AS"/>
</dbReference>
<dbReference type="SMART" id="SM00450">
    <property type="entry name" value="RHOD"/>
    <property type="match status" value="1"/>
</dbReference>
<reference evidence="8" key="1">
    <citation type="journal article" date="2014" name="Genome Announc.">
        <title>Draft genome sequence of the formaldehyde-resistant fungus Byssochlamys spectabilis No. 5 (anamorph Paecilomyces variotii No. 5) (NBRC109023).</title>
        <authorList>
            <person name="Oka T."/>
            <person name="Ekino K."/>
            <person name="Fukuda K."/>
            <person name="Nomura Y."/>
        </authorList>
    </citation>
    <scope>NUCLEOTIDE SEQUENCE [LARGE SCALE GENOMIC DNA]</scope>
    <source>
        <strain evidence="8">No. 5 / NBRC 109023</strain>
    </source>
</reference>
<comment type="similarity">
    <text evidence="1">Belongs to the protein-tyrosine phosphatase family. Non-receptor class subfamily.</text>
</comment>
<dbReference type="PRINTS" id="PR00700">
    <property type="entry name" value="PRTYPHPHTASE"/>
</dbReference>
<evidence type="ECO:0000313" key="8">
    <source>
        <dbReference type="Proteomes" id="UP000018001"/>
    </source>
</evidence>
<dbReference type="Pfam" id="PF00102">
    <property type="entry name" value="Y_phosphatase"/>
    <property type="match status" value="2"/>
</dbReference>
<dbReference type="InterPro" id="IPR000242">
    <property type="entry name" value="PTP_cat"/>
</dbReference>
<evidence type="ECO:0000256" key="3">
    <source>
        <dbReference type="SAM" id="MobiDB-lite"/>
    </source>
</evidence>
<dbReference type="Gene3D" id="3.90.190.10">
    <property type="entry name" value="Protein tyrosine phosphatase superfamily"/>
    <property type="match status" value="1"/>
</dbReference>
<feature type="compositionally biased region" description="Polar residues" evidence="3">
    <location>
        <begin position="50"/>
        <end position="70"/>
    </location>
</feature>
<dbReference type="InParanoid" id="V5FYT4"/>
<feature type="compositionally biased region" description="Polar residues" evidence="3">
    <location>
        <begin position="162"/>
        <end position="176"/>
    </location>
</feature>
<name>V5FYT4_BYSSN</name>
<dbReference type="InterPro" id="IPR001763">
    <property type="entry name" value="Rhodanese-like_dom"/>
</dbReference>
<dbReference type="EMBL" id="BAUL01000104">
    <property type="protein sequence ID" value="GAD94876.1"/>
    <property type="molecule type" value="Genomic_DNA"/>
</dbReference>
<dbReference type="PROSITE" id="PS00383">
    <property type="entry name" value="TYR_PHOSPHATASE_1"/>
    <property type="match status" value="1"/>
</dbReference>
<dbReference type="PANTHER" id="PTHR19134">
    <property type="entry name" value="RECEPTOR-TYPE TYROSINE-PROTEIN PHOSPHATASE"/>
    <property type="match status" value="1"/>
</dbReference>
<proteinExistence type="inferred from homology"/>